<name>A0AC59Z197_RANTA</name>
<evidence type="ECO:0000313" key="1">
    <source>
        <dbReference type="EMBL" id="CAN0145828.1"/>
    </source>
</evidence>
<gene>
    <name evidence="1" type="ORF">MRATA1EN22A_LOCUS12744</name>
</gene>
<reference evidence="1" key="2">
    <citation type="submission" date="2025-03" db="EMBL/GenBank/DDBJ databases">
        <authorList>
            <consortium name="ELIXIR-Norway"/>
            <consortium name="Elixir Norway"/>
        </authorList>
    </citation>
    <scope>NUCLEOTIDE SEQUENCE</scope>
</reference>
<organism evidence="1 2">
    <name type="scientific">Rangifer tarandus platyrhynchus</name>
    <name type="common">Svalbard reindeer</name>
    <dbReference type="NCBI Taxonomy" id="3082113"/>
    <lineage>
        <taxon>Eukaryota</taxon>
        <taxon>Metazoa</taxon>
        <taxon>Chordata</taxon>
        <taxon>Craniata</taxon>
        <taxon>Vertebrata</taxon>
        <taxon>Euteleostomi</taxon>
        <taxon>Mammalia</taxon>
        <taxon>Eutheria</taxon>
        <taxon>Laurasiatheria</taxon>
        <taxon>Artiodactyla</taxon>
        <taxon>Ruminantia</taxon>
        <taxon>Pecora</taxon>
        <taxon>Cervidae</taxon>
        <taxon>Odocoileinae</taxon>
        <taxon>Rangifer</taxon>
    </lineage>
</organism>
<proteinExistence type="predicted"/>
<protein>
    <submittedName>
        <fullName evidence="1">Uncharacterized protein</fullName>
    </submittedName>
</protein>
<sequence length="135" mass="15311">MYVGLPAASEVRYYLFQSRLHPSEVDGVLFYGADVENGPRKRREPPEMEWSSDWKQRHGVSPQLWLWLSRPLVPRILMQSRPPGLTGPPTPALFTVHLIRLAWPCVCTQGRAGKIRVVSAHKNPTPALKFPARCT</sequence>
<reference evidence="1" key="1">
    <citation type="submission" date="2023-05" db="EMBL/GenBank/DDBJ databases">
        <authorList>
            <consortium name="ELIXIR-Norway"/>
        </authorList>
    </citation>
    <scope>NUCLEOTIDE SEQUENCE</scope>
</reference>
<accession>A0AC59Z197</accession>
<dbReference type="Proteomes" id="UP001162501">
    <property type="component" value="Chromosome 21"/>
</dbReference>
<dbReference type="EMBL" id="OX596105">
    <property type="protein sequence ID" value="CAN0145828.1"/>
    <property type="molecule type" value="Genomic_DNA"/>
</dbReference>
<evidence type="ECO:0000313" key="2">
    <source>
        <dbReference type="Proteomes" id="UP001162501"/>
    </source>
</evidence>